<dbReference type="InterPro" id="IPR017452">
    <property type="entry name" value="GPCR_Rhodpsn_7TM"/>
</dbReference>
<dbReference type="Gene3D" id="1.20.1070.10">
    <property type="entry name" value="Rhodopsin 7-helix transmembrane proteins"/>
    <property type="match status" value="1"/>
</dbReference>
<dbReference type="InterPro" id="IPR000725">
    <property type="entry name" value="Olfact_rcpt"/>
</dbReference>
<comment type="similarity">
    <text evidence="12">Belongs to the G-protein coupled receptor 1 family.</text>
</comment>
<dbReference type="GO" id="GO:0005886">
    <property type="term" value="C:plasma membrane"/>
    <property type="evidence" value="ECO:0007669"/>
    <property type="project" value="UniProtKB-SubCell"/>
</dbReference>
<keyword evidence="9 13" id="KW-0472">Membrane</keyword>
<evidence type="ECO:0000313" key="15">
    <source>
        <dbReference type="Ensembl" id="ENSCSRP00000019658.1"/>
    </source>
</evidence>
<evidence type="ECO:0000256" key="7">
    <source>
        <dbReference type="ARBA" id="ARBA00022989"/>
    </source>
</evidence>
<evidence type="ECO:0000259" key="14">
    <source>
        <dbReference type="PROSITE" id="PS50262"/>
    </source>
</evidence>
<comment type="function">
    <text evidence="1">Odorant receptor.</text>
</comment>
<evidence type="ECO:0000256" key="10">
    <source>
        <dbReference type="ARBA" id="ARBA00023170"/>
    </source>
</evidence>
<keyword evidence="6 13" id="KW-0552">Olfaction</keyword>
<dbReference type="PRINTS" id="PR00237">
    <property type="entry name" value="GPCRRHODOPSN"/>
</dbReference>
<comment type="subcellular location">
    <subcellularLocation>
        <location evidence="2 13">Cell membrane</location>
        <topology evidence="2 13">Multi-pass membrane protein</topology>
    </subcellularLocation>
</comment>
<keyword evidence="8 12" id="KW-0297">G-protein coupled receptor</keyword>
<organism evidence="15 16">
    <name type="scientific">Chelydra serpentina</name>
    <name type="common">Snapping turtle</name>
    <name type="synonym">Testudo serpentina</name>
    <dbReference type="NCBI Taxonomy" id="8475"/>
    <lineage>
        <taxon>Eukaryota</taxon>
        <taxon>Metazoa</taxon>
        <taxon>Chordata</taxon>
        <taxon>Craniata</taxon>
        <taxon>Vertebrata</taxon>
        <taxon>Euteleostomi</taxon>
        <taxon>Archelosauria</taxon>
        <taxon>Testudinata</taxon>
        <taxon>Testudines</taxon>
        <taxon>Cryptodira</taxon>
        <taxon>Durocryptodira</taxon>
        <taxon>Americhelydia</taxon>
        <taxon>Chelydroidea</taxon>
        <taxon>Chelydridae</taxon>
        <taxon>Chelydra</taxon>
    </lineage>
</organism>
<dbReference type="Proteomes" id="UP000694403">
    <property type="component" value="Unplaced"/>
</dbReference>
<keyword evidence="16" id="KW-1185">Reference proteome</keyword>
<evidence type="ECO:0000256" key="6">
    <source>
        <dbReference type="ARBA" id="ARBA00022725"/>
    </source>
</evidence>
<evidence type="ECO:0000256" key="11">
    <source>
        <dbReference type="ARBA" id="ARBA00023224"/>
    </source>
</evidence>
<keyword evidence="7 13" id="KW-1133">Transmembrane helix</keyword>
<dbReference type="SUPFAM" id="SSF81321">
    <property type="entry name" value="Family A G protein-coupled receptor-like"/>
    <property type="match status" value="1"/>
</dbReference>
<evidence type="ECO:0000256" key="13">
    <source>
        <dbReference type="RuleBase" id="RU363047"/>
    </source>
</evidence>
<feature type="transmembrane region" description="Helical" evidence="13">
    <location>
        <begin position="198"/>
        <end position="219"/>
    </location>
</feature>
<evidence type="ECO:0000313" key="16">
    <source>
        <dbReference type="Proteomes" id="UP000694403"/>
    </source>
</evidence>
<dbReference type="PRINTS" id="PR00245">
    <property type="entry name" value="OLFACTORYR"/>
</dbReference>
<dbReference type="PROSITE" id="PS50262">
    <property type="entry name" value="G_PROTEIN_RECEP_F1_2"/>
    <property type="match status" value="1"/>
</dbReference>
<feature type="transmembrane region" description="Helical" evidence="13">
    <location>
        <begin position="96"/>
        <end position="118"/>
    </location>
</feature>
<dbReference type="GO" id="GO:0004984">
    <property type="term" value="F:olfactory receptor activity"/>
    <property type="evidence" value="ECO:0007669"/>
    <property type="project" value="InterPro"/>
</dbReference>
<evidence type="ECO:0000256" key="3">
    <source>
        <dbReference type="ARBA" id="ARBA00022475"/>
    </source>
</evidence>
<proteinExistence type="inferred from homology"/>
<feature type="domain" description="G-protein coupled receptors family 1 profile" evidence="14">
    <location>
        <begin position="39"/>
        <end position="288"/>
    </location>
</feature>
<feature type="transmembrane region" description="Helical" evidence="13">
    <location>
        <begin position="56"/>
        <end position="76"/>
    </location>
</feature>
<dbReference type="PROSITE" id="PS00237">
    <property type="entry name" value="G_PROTEIN_RECEP_F1_1"/>
    <property type="match status" value="1"/>
</dbReference>
<feature type="transmembrane region" description="Helical" evidence="13">
    <location>
        <begin position="270"/>
        <end position="290"/>
    </location>
</feature>
<reference evidence="15" key="1">
    <citation type="submission" date="2025-08" db="UniProtKB">
        <authorList>
            <consortium name="Ensembl"/>
        </authorList>
    </citation>
    <scope>IDENTIFICATION</scope>
</reference>
<accession>A0A8C3SX75</accession>
<dbReference type="GO" id="GO:0004930">
    <property type="term" value="F:G protein-coupled receptor activity"/>
    <property type="evidence" value="ECO:0007669"/>
    <property type="project" value="UniProtKB-KW"/>
</dbReference>
<dbReference type="FunFam" id="1.20.1070.10:FF:000037">
    <property type="entry name" value="Olfactory receptor"/>
    <property type="match status" value="1"/>
</dbReference>
<dbReference type="PANTHER" id="PTHR26452">
    <property type="entry name" value="OLFACTORY RECEPTOR"/>
    <property type="match status" value="1"/>
</dbReference>
<dbReference type="Pfam" id="PF13853">
    <property type="entry name" value="7tm_4"/>
    <property type="match status" value="1"/>
</dbReference>
<sequence length="321" mass="35984">MSNRTTVTEFILLGFSDIREMQILHFALFLVVYLAALVGNLLIIMVVALDHRLHTPMYFFLMNLSILDLGSISVTVPKSMTNSLMNTRLISYSGCIVQVFLFMFLLPADLALLTVMAYDRYVAICQPLHYERVMNRRACVQMAASAWISGILYSVLHTGNTFALNFCGDNVVDQFFCEIPQLLKLICSDSYLNEVGVIAFGACVALGCFIFIIVSYVQIFKTVLRIPSEQGRRKAFSTCLPHLVVISMFLSISSFAYLKPTSRSTTGLDLLVAVLYSVVPPVMNPIIYSMRNKEMKDALKKSGGKLTCLKRLDMYASTYLL</sequence>
<keyword evidence="4 13" id="KW-0716">Sensory transduction</keyword>
<dbReference type="InterPro" id="IPR050516">
    <property type="entry name" value="Olfactory_GPCR"/>
</dbReference>
<evidence type="ECO:0000256" key="12">
    <source>
        <dbReference type="RuleBase" id="RU000688"/>
    </source>
</evidence>
<keyword evidence="3 13" id="KW-1003">Cell membrane</keyword>
<evidence type="ECO:0000256" key="1">
    <source>
        <dbReference type="ARBA" id="ARBA00002936"/>
    </source>
</evidence>
<dbReference type="InterPro" id="IPR000276">
    <property type="entry name" value="GPCR_Rhodpsn"/>
</dbReference>
<dbReference type="CDD" id="cd15227">
    <property type="entry name" value="7tmA_OR14-like"/>
    <property type="match status" value="1"/>
</dbReference>
<protein>
    <recommendedName>
        <fullName evidence="13">Olfactory receptor</fullName>
    </recommendedName>
</protein>
<keyword evidence="10 12" id="KW-0675">Receptor</keyword>
<evidence type="ECO:0000256" key="4">
    <source>
        <dbReference type="ARBA" id="ARBA00022606"/>
    </source>
</evidence>
<dbReference type="Ensembl" id="ENSCSRT00000020546.1">
    <property type="protein sequence ID" value="ENSCSRP00000019658.1"/>
    <property type="gene ID" value="ENSCSRG00000014978.1"/>
</dbReference>
<dbReference type="AlphaFoldDB" id="A0A8C3SX75"/>
<feature type="transmembrane region" description="Helical" evidence="13">
    <location>
        <begin position="240"/>
        <end position="258"/>
    </location>
</feature>
<name>A0A8C3SX75_CHESE</name>
<evidence type="ECO:0000256" key="9">
    <source>
        <dbReference type="ARBA" id="ARBA00023136"/>
    </source>
</evidence>
<evidence type="ECO:0000256" key="2">
    <source>
        <dbReference type="ARBA" id="ARBA00004651"/>
    </source>
</evidence>
<keyword evidence="11 12" id="KW-0807">Transducer</keyword>
<evidence type="ECO:0000256" key="8">
    <source>
        <dbReference type="ARBA" id="ARBA00023040"/>
    </source>
</evidence>
<keyword evidence="5 12" id="KW-0812">Transmembrane</keyword>
<evidence type="ECO:0000256" key="5">
    <source>
        <dbReference type="ARBA" id="ARBA00022692"/>
    </source>
</evidence>
<feature type="transmembrane region" description="Helical" evidence="13">
    <location>
        <begin position="23"/>
        <end position="49"/>
    </location>
</feature>
<reference evidence="15" key="2">
    <citation type="submission" date="2025-09" db="UniProtKB">
        <authorList>
            <consortium name="Ensembl"/>
        </authorList>
    </citation>
    <scope>IDENTIFICATION</scope>
</reference>